<evidence type="ECO:0000313" key="2">
    <source>
        <dbReference type="EMBL" id="PXF48607.1"/>
    </source>
</evidence>
<evidence type="ECO:0000256" key="1">
    <source>
        <dbReference type="SAM" id="MobiDB-lite"/>
    </source>
</evidence>
<name>A0A2V3J3N8_9FLOR</name>
<feature type="region of interest" description="Disordered" evidence="1">
    <location>
        <begin position="1"/>
        <end position="88"/>
    </location>
</feature>
<dbReference type="Proteomes" id="UP000247409">
    <property type="component" value="Unassembled WGS sequence"/>
</dbReference>
<dbReference type="EMBL" id="NBIV01000012">
    <property type="protein sequence ID" value="PXF48607.1"/>
    <property type="molecule type" value="Genomic_DNA"/>
</dbReference>
<comment type="caution">
    <text evidence="2">The sequence shown here is derived from an EMBL/GenBank/DDBJ whole genome shotgun (WGS) entry which is preliminary data.</text>
</comment>
<keyword evidence="3" id="KW-1185">Reference proteome</keyword>
<dbReference type="AlphaFoldDB" id="A0A2V3J3N8"/>
<sequence length="367" mass="40877">MARAIRHSHTDVQPARAPMSFNKRPTRARPLPPSTKHPAVPTDSPHSQTDRPEPRARRLSVSRFVSRAASHRRNARRFNSTPSAPESDGAGGWFLTPALAVNPTLQFLVRAVALARRCKSWLLAVHTAASRSCQWRSVGVVEHAPSVLSVPCTPEEIGTRLLRLCVYEKVKGEVKREIGLCIVRVASIVAGCEKYGVGECYQAQLQSEAIGGRECGLIQLAGAPGYNGGYPLSVTVTAGISMQKEVRAGFMEVWKVAGRRGMLVCERQGMSHGFDRVEIARTVLWFGHPGDKELKLKLLFQRRWWRKRFVMGSVELGMAQLARLREGDLVKMRWKESPAGVEGVRFVVVDRILWGERGVDMELRLSR</sequence>
<protein>
    <submittedName>
        <fullName evidence="2">Uncharacterized protein</fullName>
    </submittedName>
</protein>
<accession>A0A2V3J3N8</accession>
<evidence type="ECO:0000313" key="3">
    <source>
        <dbReference type="Proteomes" id="UP000247409"/>
    </source>
</evidence>
<gene>
    <name evidence="2" type="ORF">BWQ96_01459</name>
</gene>
<organism evidence="2 3">
    <name type="scientific">Gracilariopsis chorda</name>
    <dbReference type="NCBI Taxonomy" id="448386"/>
    <lineage>
        <taxon>Eukaryota</taxon>
        <taxon>Rhodophyta</taxon>
        <taxon>Florideophyceae</taxon>
        <taxon>Rhodymeniophycidae</taxon>
        <taxon>Gracilariales</taxon>
        <taxon>Gracilariaceae</taxon>
        <taxon>Gracilariopsis</taxon>
    </lineage>
</organism>
<reference evidence="2 3" key="1">
    <citation type="journal article" date="2018" name="Mol. Biol. Evol.">
        <title>Analysis of the draft genome of the red seaweed Gracilariopsis chorda provides insights into genome size evolution in Rhodophyta.</title>
        <authorList>
            <person name="Lee J."/>
            <person name="Yang E.C."/>
            <person name="Graf L."/>
            <person name="Yang J.H."/>
            <person name="Qiu H."/>
            <person name="Zel Zion U."/>
            <person name="Chan C.X."/>
            <person name="Stephens T.G."/>
            <person name="Weber A.P.M."/>
            <person name="Boo G.H."/>
            <person name="Boo S.M."/>
            <person name="Kim K.M."/>
            <person name="Shin Y."/>
            <person name="Jung M."/>
            <person name="Lee S.J."/>
            <person name="Yim H.S."/>
            <person name="Lee J.H."/>
            <person name="Bhattacharya D."/>
            <person name="Yoon H.S."/>
        </authorList>
    </citation>
    <scope>NUCLEOTIDE SEQUENCE [LARGE SCALE GENOMIC DNA]</scope>
    <source>
        <strain evidence="2 3">SKKU-2015</strain>
        <tissue evidence="2">Whole body</tissue>
    </source>
</reference>
<proteinExistence type="predicted"/>